<dbReference type="PROSITE" id="PS50800">
    <property type="entry name" value="SAP"/>
    <property type="match status" value="1"/>
</dbReference>
<dbReference type="AlphaFoldDB" id="A0A6C0L3M8"/>
<dbReference type="SUPFAM" id="SSF68906">
    <property type="entry name" value="SAP domain"/>
    <property type="match status" value="1"/>
</dbReference>
<name>A0A6C0L3M8_9ZZZZ</name>
<evidence type="ECO:0000259" key="1">
    <source>
        <dbReference type="PROSITE" id="PS50800"/>
    </source>
</evidence>
<dbReference type="InterPro" id="IPR003034">
    <property type="entry name" value="SAP_dom"/>
</dbReference>
<accession>A0A6C0L3M8</accession>
<dbReference type="SMART" id="SM00513">
    <property type="entry name" value="SAP"/>
    <property type="match status" value="1"/>
</dbReference>
<protein>
    <recommendedName>
        <fullName evidence="1">SAP domain-containing protein</fullName>
    </recommendedName>
</protein>
<dbReference type="InterPro" id="IPR036361">
    <property type="entry name" value="SAP_dom_sf"/>
</dbReference>
<proteinExistence type="predicted"/>
<dbReference type="Pfam" id="PF02037">
    <property type="entry name" value="SAP"/>
    <property type="match status" value="1"/>
</dbReference>
<feature type="domain" description="SAP" evidence="1">
    <location>
        <begin position="36"/>
        <end position="70"/>
    </location>
</feature>
<organism evidence="2">
    <name type="scientific">viral metagenome</name>
    <dbReference type="NCBI Taxonomy" id="1070528"/>
    <lineage>
        <taxon>unclassified sequences</taxon>
        <taxon>metagenomes</taxon>
        <taxon>organismal metagenomes</taxon>
    </lineage>
</organism>
<dbReference type="Gene3D" id="1.10.720.30">
    <property type="entry name" value="SAP domain"/>
    <property type="match status" value="1"/>
</dbReference>
<dbReference type="EMBL" id="MN741022">
    <property type="protein sequence ID" value="QHU23078.1"/>
    <property type="molecule type" value="Genomic_DNA"/>
</dbReference>
<evidence type="ECO:0000313" key="2">
    <source>
        <dbReference type="EMBL" id="QHU23078.1"/>
    </source>
</evidence>
<sequence length="243" mass="27578">MVKFKNTVTTILAELINWALNPYKNGLASSVKKIGLSALNVSQLKEKCRAARLPVGGTKEVLIKRLRGAAEVCGVDPAPLENEGYNVGMLRIIATKTEREWGNKMINKNNTNNWTTSLGQNLVMDVLRLLGKNPRKPKIKDGYIPDWECDDEIYEVKTSNWTVEGTAGEKVLGVHYKYSDVPIIYGKPLYIVCVAYQEYELTNGNTRIFGEDISERKREILEMVKKWDIHYIKFSDLVKPLII</sequence>
<reference evidence="2" key="1">
    <citation type="journal article" date="2020" name="Nature">
        <title>Giant virus diversity and host interactions through global metagenomics.</title>
        <authorList>
            <person name="Schulz F."/>
            <person name="Roux S."/>
            <person name="Paez-Espino D."/>
            <person name="Jungbluth S."/>
            <person name="Walsh D.A."/>
            <person name="Denef V.J."/>
            <person name="McMahon K.D."/>
            <person name="Konstantinidis K.T."/>
            <person name="Eloe-Fadrosh E.A."/>
            <person name="Kyrpides N.C."/>
            <person name="Woyke T."/>
        </authorList>
    </citation>
    <scope>NUCLEOTIDE SEQUENCE</scope>
    <source>
        <strain evidence="2">GVMAG-S-ERX555907-63</strain>
    </source>
</reference>